<feature type="compositionally biased region" description="Polar residues" evidence="10">
    <location>
        <begin position="133"/>
        <end position="142"/>
    </location>
</feature>
<evidence type="ECO:0000313" key="16">
    <source>
        <dbReference type="RefSeq" id="XP_013419279.1"/>
    </source>
</evidence>
<dbReference type="RefSeq" id="XP_013419279.1">
    <property type="nucleotide sequence ID" value="XM_013563825.1"/>
</dbReference>
<dbReference type="Pfam" id="PF16900">
    <property type="entry name" value="REPA_OB_2"/>
    <property type="match status" value="1"/>
</dbReference>
<evidence type="ECO:0000259" key="12">
    <source>
        <dbReference type="Pfam" id="PF04057"/>
    </source>
</evidence>
<organism evidence="15 16">
    <name type="scientific">Lingula anatina</name>
    <name type="common">Brachiopod</name>
    <name type="synonym">Lingula unguis</name>
    <dbReference type="NCBI Taxonomy" id="7574"/>
    <lineage>
        <taxon>Eukaryota</taxon>
        <taxon>Metazoa</taxon>
        <taxon>Spiralia</taxon>
        <taxon>Lophotrochozoa</taxon>
        <taxon>Brachiopoda</taxon>
        <taxon>Linguliformea</taxon>
        <taxon>Lingulata</taxon>
        <taxon>Lingulida</taxon>
        <taxon>Linguloidea</taxon>
        <taxon>Lingulidae</taxon>
        <taxon>Lingula</taxon>
    </lineage>
</organism>
<dbReference type="PANTHER" id="PTHR47165:SF4">
    <property type="entry name" value="OS03G0429900 PROTEIN"/>
    <property type="match status" value="1"/>
</dbReference>
<evidence type="ECO:0000256" key="3">
    <source>
        <dbReference type="ARBA" id="ARBA00022705"/>
    </source>
</evidence>
<evidence type="ECO:0000256" key="6">
    <source>
        <dbReference type="ARBA" id="ARBA00022833"/>
    </source>
</evidence>
<feature type="domain" description="Replication factor-A protein 1 N-terminal" evidence="12">
    <location>
        <begin position="6"/>
        <end position="105"/>
    </location>
</feature>
<keyword evidence="7 9" id="KW-0238">DNA-binding</keyword>
<dbReference type="GO" id="GO:0006310">
    <property type="term" value="P:DNA recombination"/>
    <property type="evidence" value="ECO:0007669"/>
    <property type="project" value="InterPro"/>
</dbReference>
<feature type="domain" description="Replication protein A OB" evidence="14">
    <location>
        <begin position="327"/>
        <end position="424"/>
    </location>
</feature>
<dbReference type="FunFam" id="2.40.50.140:FF:000041">
    <property type="entry name" value="Replication protein A subunit"/>
    <property type="match status" value="1"/>
</dbReference>
<dbReference type="Gene3D" id="2.40.50.140">
    <property type="entry name" value="Nucleic acid-binding proteins"/>
    <property type="match status" value="4"/>
</dbReference>
<dbReference type="FunFam" id="2.40.50.140:FF:000090">
    <property type="entry name" value="Replication protein A subunit"/>
    <property type="match status" value="1"/>
</dbReference>
<dbReference type="CDD" id="cd04475">
    <property type="entry name" value="RPA1_DBD_B"/>
    <property type="match status" value="1"/>
</dbReference>
<dbReference type="Proteomes" id="UP000085678">
    <property type="component" value="Unplaced"/>
</dbReference>
<dbReference type="GO" id="GO:0006281">
    <property type="term" value="P:DNA repair"/>
    <property type="evidence" value="ECO:0007669"/>
    <property type="project" value="InterPro"/>
</dbReference>
<dbReference type="Pfam" id="PF08646">
    <property type="entry name" value="Rep_fac-A_C"/>
    <property type="match status" value="1"/>
</dbReference>
<dbReference type="CDD" id="cd04477">
    <property type="entry name" value="RPA1N"/>
    <property type="match status" value="1"/>
</dbReference>
<evidence type="ECO:0000256" key="1">
    <source>
        <dbReference type="ARBA" id="ARBA00004123"/>
    </source>
</evidence>
<feature type="domain" description="OB" evidence="11">
    <location>
        <begin position="219"/>
        <end position="299"/>
    </location>
</feature>
<dbReference type="Pfam" id="PF01336">
    <property type="entry name" value="tRNA_anti-codon"/>
    <property type="match status" value="1"/>
</dbReference>
<keyword evidence="5 9" id="KW-0863">Zinc-finger</keyword>
<evidence type="ECO:0000256" key="8">
    <source>
        <dbReference type="ARBA" id="ARBA00023242"/>
    </source>
</evidence>
<dbReference type="KEGG" id="lak:106179989"/>
<evidence type="ECO:0000256" key="10">
    <source>
        <dbReference type="SAM" id="MobiDB-lite"/>
    </source>
</evidence>
<dbReference type="AlphaFoldDB" id="A0A1S3KA01"/>
<dbReference type="InterPro" id="IPR004591">
    <property type="entry name" value="Rfa1"/>
</dbReference>
<dbReference type="InterPro" id="IPR012340">
    <property type="entry name" value="NA-bd_OB-fold"/>
</dbReference>
<dbReference type="InterPro" id="IPR007199">
    <property type="entry name" value="Rep_factor-A_N"/>
</dbReference>
<dbReference type="OMA" id="FNSYAML"/>
<dbReference type="InterPro" id="IPR031657">
    <property type="entry name" value="REPA_OB_2"/>
</dbReference>
<dbReference type="GO" id="GO:0008270">
    <property type="term" value="F:zinc ion binding"/>
    <property type="evidence" value="ECO:0007669"/>
    <property type="project" value="UniProtKB-KW"/>
</dbReference>
<dbReference type="FunCoup" id="A0A1S3KA01">
    <property type="interactions" value="2820"/>
</dbReference>
<comment type="similarity">
    <text evidence="2 9">Belongs to the replication factor A protein 1 family.</text>
</comment>
<comment type="function">
    <text evidence="9">As part of the heterotrimeric replication protein A complex (RPA/RP-A), binds and stabilizes single-stranded DNA intermediates, that form during DNA replication or upon DNA stress. It prevents their reannealing and in parallel, recruits and activates different proteins and complexes involved in DNA metabolism. Thereby, it plays an essential role both in DNA replication and the cellular response to DNA damage.</text>
</comment>
<keyword evidence="3 9" id="KW-0235">DNA replication</keyword>
<feature type="compositionally biased region" description="Polar residues" evidence="10">
    <location>
        <begin position="164"/>
        <end position="201"/>
    </location>
</feature>
<evidence type="ECO:0000256" key="5">
    <source>
        <dbReference type="ARBA" id="ARBA00022771"/>
    </source>
</evidence>
<keyword evidence="8 9" id="KW-0539">Nucleus</keyword>
<dbReference type="GO" id="GO:0006260">
    <property type="term" value="P:DNA replication"/>
    <property type="evidence" value="ECO:0007669"/>
    <property type="project" value="UniProtKB-KW"/>
</dbReference>
<comment type="subunit">
    <text evidence="9">Component of the heterotrimeric canonical replication protein A complex (RPA).</text>
</comment>
<feature type="region of interest" description="Disordered" evidence="10">
    <location>
        <begin position="110"/>
        <end position="205"/>
    </location>
</feature>
<dbReference type="GO" id="GO:0003677">
    <property type="term" value="F:DNA binding"/>
    <property type="evidence" value="ECO:0007669"/>
    <property type="project" value="UniProtKB-KW"/>
</dbReference>
<evidence type="ECO:0000256" key="4">
    <source>
        <dbReference type="ARBA" id="ARBA00022723"/>
    </source>
</evidence>
<evidence type="ECO:0000259" key="11">
    <source>
        <dbReference type="Pfam" id="PF01336"/>
    </source>
</evidence>
<dbReference type="OrthoDB" id="1751331at2759"/>
<keyword evidence="15" id="KW-1185">Reference proteome</keyword>
<evidence type="ECO:0000259" key="13">
    <source>
        <dbReference type="Pfam" id="PF08646"/>
    </source>
</evidence>
<dbReference type="CDD" id="cd04474">
    <property type="entry name" value="RPA1_DBD_A"/>
    <property type="match status" value="1"/>
</dbReference>
<name>A0A1S3KA01_LINAN</name>
<evidence type="ECO:0000256" key="9">
    <source>
        <dbReference type="RuleBase" id="RU364130"/>
    </source>
</evidence>
<dbReference type="STRING" id="7574.A0A1S3KA01"/>
<dbReference type="FunFam" id="2.40.50.140:FF:000117">
    <property type="entry name" value="Replication protein A subunit"/>
    <property type="match status" value="1"/>
</dbReference>
<dbReference type="InterPro" id="IPR047192">
    <property type="entry name" value="Euk_RPA1_DBD_C"/>
</dbReference>
<dbReference type="NCBIfam" id="TIGR00617">
    <property type="entry name" value="rpa1"/>
    <property type="match status" value="1"/>
</dbReference>
<evidence type="ECO:0000256" key="2">
    <source>
        <dbReference type="ARBA" id="ARBA00005690"/>
    </source>
</evidence>
<dbReference type="InterPro" id="IPR013955">
    <property type="entry name" value="Rep_factor-A_C"/>
</dbReference>
<protein>
    <recommendedName>
        <fullName evidence="9">Replication protein A subunit</fullName>
    </recommendedName>
</protein>
<gene>
    <name evidence="16" type="primary">LOC106179989</name>
</gene>
<evidence type="ECO:0000313" key="15">
    <source>
        <dbReference type="Proteomes" id="UP000085678"/>
    </source>
</evidence>
<dbReference type="InterPro" id="IPR004365">
    <property type="entry name" value="NA-bd_OB_tRNA"/>
</dbReference>
<evidence type="ECO:0000256" key="7">
    <source>
        <dbReference type="ARBA" id="ARBA00023125"/>
    </source>
</evidence>
<proteinExistence type="inferred from homology"/>
<accession>A0A1S3KA01</accession>
<feature type="compositionally biased region" description="Low complexity" evidence="10">
    <location>
        <begin position="147"/>
        <end position="163"/>
    </location>
</feature>
<keyword evidence="6 9" id="KW-0862">Zinc</keyword>
<dbReference type="FunFam" id="2.40.50.140:FF:000064">
    <property type="entry name" value="Replication protein A subunit"/>
    <property type="match status" value="1"/>
</dbReference>
<dbReference type="GO" id="GO:0005634">
    <property type="term" value="C:nucleus"/>
    <property type="evidence" value="ECO:0007669"/>
    <property type="project" value="UniProtKB-SubCell"/>
</dbReference>
<dbReference type="SUPFAM" id="SSF50249">
    <property type="entry name" value="Nucleic acid-binding proteins"/>
    <property type="match status" value="4"/>
</dbReference>
<dbReference type="InParanoid" id="A0A1S3KA01"/>
<evidence type="ECO:0000259" key="14">
    <source>
        <dbReference type="Pfam" id="PF16900"/>
    </source>
</evidence>
<dbReference type="Pfam" id="PF04057">
    <property type="entry name" value="Rep-A_N"/>
    <property type="match status" value="1"/>
</dbReference>
<dbReference type="CDD" id="cd04476">
    <property type="entry name" value="RPA1_DBD_C"/>
    <property type="match status" value="1"/>
</dbReference>
<sequence>MSVSMLTAGAIRDIVTGKTVEQPVLQVLGHKKIAGSGGSATERFRLLLSDGVNSQSSAMLGTQLNYLVLNGELEDNSIVRLDKFICNTIPPDRRVMILLELSIIKRGSEVPGKLGNPVPFKGTAAAGGDANRNPPQQTNEHAASNGAPAHKPQQPQKPAQQNPYNREQAQQSTGQTNSFYGKNNVTPKAYGNNNLPQTPGGSTPKVYPITALTPYQNRWTIRARLTNKSNIRTWSNSRGEGKLFSMTFTDESGEIRATAFKAEVDKFYDILEVNKVYYVTKATLKTANKQYSSVDNDYEMTLNRDSQIEECTEDVDLPTVTFNFTPINALGNMAPNTTVDVIGVVKSVADVSTIIAKATQKELKKREVSLVDQNQVMINLTLWGETAEGFDGSNHPVLAIKGARLSDFGGRSLSTLSSSQLIVNPDIEEAHRLKGWYDRDGHNLDFQQYRNEGGQGGSGGATNWKSFAAVKQENIGATEKPDYYSAKGTVIFMRKENCMYQACPKMDCNKKVVDQSNGLYRCEKCQLEYPNYKWRMILSANLADYSDNQWVTCFQETTETLLGKSADELGSLRESDEASFDQIFQEATFKSYTFKLRAKQETYNDESRLKTIVVNATPIDYREYNRKLIQDIEKMAGMI</sequence>
<comment type="subcellular location">
    <subcellularLocation>
        <location evidence="1 9">Nucleus</location>
    </subcellularLocation>
</comment>
<dbReference type="PANTHER" id="PTHR47165">
    <property type="entry name" value="OS03G0429900 PROTEIN"/>
    <property type="match status" value="1"/>
</dbReference>
<keyword evidence="4 9" id="KW-0479">Metal-binding</keyword>
<feature type="domain" description="Replication factor A C-terminal" evidence="13">
    <location>
        <begin position="483"/>
        <end position="628"/>
    </location>
</feature>
<dbReference type="GeneID" id="106179989"/>
<reference evidence="16" key="1">
    <citation type="submission" date="2025-08" db="UniProtKB">
        <authorList>
            <consortium name="RefSeq"/>
        </authorList>
    </citation>
    <scope>IDENTIFICATION</scope>
    <source>
        <tissue evidence="16">Gonads</tissue>
    </source>
</reference>